<feature type="compositionally biased region" description="Low complexity" evidence="1">
    <location>
        <begin position="62"/>
        <end position="71"/>
    </location>
</feature>
<name>A0A2H1ITH4_9MICO</name>
<accession>A0A2H1ITH4</accession>
<dbReference type="EMBL" id="FXZE01000004">
    <property type="protein sequence ID" value="SMX78410.1"/>
    <property type="molecule type" value="Genomic_DNA"/>
</dbReference>
<dbReference type="RefSeq" id="WP_101642511.1">
    <property type="nucleotide sequence ID" value="NZ_FXZE01000004.1"/>
</dbReference>
<gene>
    <name evidence="2" type="ORF">BANT10_01259</name>
</gene>
<feature type="compositionally biased region" description="Polar residues" evidence="1">
    <location>
        <begin position="72"/>
        <end position="82"/>
    </location>
</feature>
<protein>
    <submittedName>
        <fullName evidence="2">Uncharacterized protein</fullName>
    </submittedName>
</protein>
<evidence type="ECO:0000313" key="3">
    <source>
        <dbReference type="Proteomes" id="UP000234342"/>
    </source>
</evidence>
<dbReference type="InterPro" id="IPR054206">
    <property type="entry name" value="DUF6912"/>
</dbReference>
<evidence type="ECO:0000256" key="1">
    <source>
        <dbReference type="SAM" id="MobiDB-lite"/>
    </source>
</evidence>
<organism evidence="2 3">
    <name type="scientific">Brevibacterium antiquum</name>
    <dbReference type="NCBI Taxonomy" id="234835"/>
    <lineage>
        <taxon>Bacteria</taxon>
        <taxon>Bacillati</taxon>
        <taxon>Actinomycetota</taxon>
        <taxon>Actinomycetes</taxon>
        <taxon>Micrococcales</taxon>
        <taxon>Brevibacteriaceae</taxon>
        <taxon>Brevibacterium</taxon>
    </lineage>
</organism>
<feature type="region of interest" description="Disordered" evidence="1">
    <location>
        <begin position="62"/>
        <end position="82"/>
    </location>
</feature>
<evidence type="ECO:0000313" key="2">
    <source>
        <dbReference type="EMBL" id="SMX78410.1"/>
    </source>
</evidence>
<proteinExistence type="predicted"/>
<sequence>MSIRCYIPTTLIALRGGLGPVHAVAPDAQGRELGGDELEAREFDALCIAAALAATQSFEAAAATTQEPAPTSESMAGTESASGFDTISPRAVIAYDAPDSSAGEELAEGFDLLTLPDVVMAAVASIHLDEVEIWEEAADIAAGRGHEAAEDHLSDSDLLWYDATELPELLRERG</sequence>
<dbReference type="Pfam" id="PF21853">
    <property type="entry name" value="DUF6912"/>
    <property type="match status" value="1"/>
</dbReference>
<keyword evidence="3" id="KW-1185">Reference proteome</keyword>
<reference evidence="3" key="1">
    <citation type="submission" date="2017-03" db="EMBL/GenBank/DDBJ databases">
        <authorList>
            <person name="Monnet C."/>
        </authorList>
    </citation>
    <scope>NUCLEOTIDE SEQUENCE [LARGE SCALE GENOMIC DNA]</scope>
    <source>
        <strain evidence="3">P10</strain>
    </source>
</reference>
<dbReference type="Proteomes" id="UP000234342">
    <property type="component" value="Unassembled WGS sequence"/>
</dbReference>
<dbReference type="AlphaFoldDB" id="A0A2H1ITH4"/>